<dbReference type="InterPro" id="IPR029071">
    <property type="entry name" value="Ubiquitin-like_domsf"/>
</dbReference>
<dbReference type="GO" id="GO:0005829">
    <property type="term" value="C:cytosol"/>
    <property type="evidence" value="ECO:0007669"/>
    <property type="project" value="UniProtKB-ARBA"/>
</dbReference>
<feature type="domain" description="CAP-Gly" evidence="5">
    <location>
        <begin position="191"/>
        <end position="233"/>
    </location>
</feature>
<proteinExistence type="inferred from homology"/>
<comment type="subcellular location">
    <subcellularLocation>
        <location evidence="1">Cytoplasm</location>
    </subcellularLocation>
</comment>
<evidence type="ECO:0000259" key="5">
    <source>
        <dbReference type="PROSITE" id="PS50245"/>
    </source>
</evidence>
<dbReference type="GO" id="GO:0005634">
    <property type="term" value="C:nucleus"/>
    <property type="evidence" value="ECO:0007669"/>
    <property type="project" value="TreeGrafter"/>
</dbReference>
<comment type="similarity">
    <text evidence="4">Belongs to the TBCB family.</text>
</comment>
<dbReference type="CDD" id="cd01789">
    <property type="entry name" value="Ubl_TBCB"/>
    <property type="match status" value="1"/>
</dbReference>
<name>A0A7I8VYY8_9ANNE</name>
<dbReference type="EMBL" id="CAJFCJ010000014">
    <property type="protein sequence ID" value="CAD5121546.1"/>
    <property type="molecule type" value="Genomic_DNA"/>
</dbReference>
<protein>
    <submittedName>
        <fullName evidence="6">DgyrCDS10045</fullName>
    </submittedName>
</protein>
<dbReference type="Proteomes" id="UP000549394">
    <property type="component" value="Unassembled WGS sequence"/>
</dbReference>
<evidence type="ECO:0000256" key="3">
    <source>
        <dbReference type="ARBA" id="ARBA00023186"/>
    </source>
</evidence>
<keyword evidence="7" id="KW-1185">Reference proteome</keyword>
<keyword evidence="3" id="KW-0143">Chaperone</keyword>
<dbReference type="Pfam" id="PF01302">
    <property type="entry name" value="CAP_GLY"/>
    <property type="match status" value="1"/>
</dbReference>
<dbReference type="PANTHER" id="PTHR18916">
    <property type="entry name" value="DYNACTIN 1-RELATED MICROTUBULE-BINDING"/>
    <property type="match status" value="1"/>
</dbReference>
<accession>A0A7I8VYY8</accession>
<dbReference type="GO" id="GO:0051010">
    <property type="term" value="F:microtubule plus-end binding"/>
    <property type="evidence" value="ECO:0007669"/>
    <property type="project" value="TreeGrafter"/>
</dbReference>
<dbReference type="GO" id="GO:0005938">
    <property type="term" value="C:cell cortex"/>
    <property type="evidence" value="ECO:0007669"/>
    <property type="project" value="TreeGrafter"/>
</dbReference>
<comment type="caution">
    <text evidence="6">The sequence shown here is derived from an EMBL/GenBank/DDBJ whole genome shotgun (WGS) entry which is preliminary data.</text>
</comment>
<sequence>MATASDINLIESGKQFVNVFVTSNFNSFMSERRFDRGMTVLELKQKMELLTGGSMHTMTIVVKTKEEKIVCSLDNNDALLGSFHIDDGMILHVEDKSTRVGEFEDTSAVPKFEMSTDDYNKRSDSVKAFKLRNKLGRFSDTHMVDEKEREEEEKRKLAEEQAAADRIKTGDRCEVRTAGMPTRRGTVRYVGKTKFKEGFWVGVQYDEPHGKNDGSVGGHRYFECPNKYGSFVKPNQVTVGDFPEEDFDLDEM</sequence>
<evidence type="ECO:0000313" key="7">
    <source>
        <dbReference type="Proteomes" id="UP000549394"/>
    </source>
</evidence>
<evidence type="ECO:0000313" key="6">
    <source>
        <dbReference type="EMBL" id="CAD5121546.1"/>
    </source>
</evidence>
<organism evidence="6 7">
    <name type="scientific">Dimorphilus gyrociliatus</name>
    <dbReference type="NCBI Taxonomy" id="2664684"/>
    <lineage>
        <taxon>Eukaryota</taxon>
        <taxon>Metazoa</taxon>
        <taxon>Spiralia</taxon>
        <taxon>Lophotrochozoa</taxon>
        <taxon>Annelida</taxon>
        <taxon>Polychaeta</taxon>
        <taxon>Polychaeta incertae sedis</taxon>
        <taxon>Dinophilidae</taxon>
        <taxon>Dimorphilus</taxon>
    </lineage>
</organism>
<evidence type="ECO:0000256" key="2">
    <source>
        <dbReference type="ARBA" id="ARBA00022490"/>
    </source>
</evidence>
<dbReference type="GO" id="GO:0007023">
    <property type="term" value="P:post-chaperonin tubulin folding pathway"/>
    <property type="evidence" value="ECO:0007669"/>
    <property type="project" value="InterPro"/>
</dbReference>
<evidence type="ECO:0000256" key="1">
    <source>
        <dbReference type="ARBA" id="ARBA00004496"/>
    </source>
</evidence>
<evidence type="ECO:0000256" key="4">
    <source>
        <dbReference type="ARBA" id="ARBA00025779"/>
    </source>
</evidence>
<dbReference type="InterPro" id="IPR000938">
    <property type="entry name" value="CAP-Gly_domain"/>
</dbReference>
<dbReference type="Gene3D" id="3.10.20.90">
    <property type="entry name" value="Phosphatidylinositol 3-kinase Catalytic Subunit, Chain A, domain 1"/>
    <property type="match status" value="1"/>
</dbReference>
<dbReference type="Gene3D" id="2.30.30.190">
    <property type="entry name" value="CAP Gly-rich-like domain"/>
    <property type="match status" value="1"/>
</dbReference>
<dbReference type="InterPro" id="IPR045172">
    <property type="entry name" value="TBCB_Ubl"/>
</dbReference>
<dbReference type="GO" id="GO:0043014">
    <property type="term" value="F:alpha-tubulin binding"/>
    <property type="evidence" value="ECO:0007669"/>
    <property type="project" value="InterPro"/>
</dbReference>
<dbReference type="OrthoDB" id="5295208at2759"/>
<gene>
    <name evidence="6" type="ORF">DGYR_LOCUS9489</name>
</gene>
<dbReference type="GO" id="GO:0031122">
    <property type="term" value="P:cytoplasmic microtubule organization"/>
    <property type="evidence" value="ECO:0007669"/>
    <property type="project" value="TreeGrafter"/>
</dbReference>
<reference evidence="6 7" key="1">
    <citation type="submission" date="2020-08" db="EMBL/GenBank/DDBJ databases">
        <authorList>
            <person name="Hejnol A."/>
        </authorList>
    </citation>
    <scope>NUCLEOTIDE SEQUENCE [LARGE SCALE GENOMIC DNA]</scope>
</reference>
<dbReference type="SUPFAM" id="SSF54236">
    <property type="entry name" value="Ubiquitin-like"/>
    <property type="match status" value="1"/>
</dbReference>
<dbReference type="Pfam" id="PF14560">
    <property type="entry name" value="Ubiquitin_2"/>
    <property type="match status" value="1"/>
</dbReference>
<dbReference type="GO" id="GO:0007021">
    <property type="term" value="P:tubulin complex assembly"/>
    <property type="evidence" value="ECO:0007669"/>
    <property type="project" value="InterPro"/>
</dbReference>
<dbReference type="InterPro" id="IPR000626">
    <property type="entry name" value="Ubiquitin-like_dom"/>
</dbReference>
<dbReference type="FunFam" id="2.30.30.190:FF:000013">
    <property type="entry name" value="Tubulin-folding cofactor B"/>
    <property type="match status" value="1"/>
</dbReference>
<dbReference type="SMART" id="SM01052">
    <property type="entry name" value="CAP_GLY"/>
    <property type="match status" value="1"/>
</dbReference>
<dbReference type="PANTHER" id="PTHR18916:SF85">
    <property type="entry name" value="TUBULIN-FOLDING COFACTOR B"/>
    <property type="match status" value="1"/>
</dbReference>
<dbReference type="GO" id="GO:0035371">
    <property type="term" value="C:microtubule plus-end"/>
    <property type="evidence" value="ECO:0007669"/>
    <property type="project" value="TreeGrafter"/>
</dbReference>
<dbReference type="PROSITE" id="PS50245">
    <property type="entry name" value="CAP_GLY_2"/>
    <property type="match status" value="1"/>
</dbReference>
<dbReference type="SUPFAM" id="SSF74924">
    <property type="entry name" value="Cap-Gly domain"/>
    <property type="match status" value="1"/>
</dbReference>
<dbReference type="AlphaFoldDB" id="A0A7I8VYY8"/>
<dbReference type="InterPro" id="IPR036859">
    <property type="entry name" value="CAP-Gly_dom_sf"/>
</dbReference>
<dbReference type="PROSITE" id="PS00845">
    <property type="entry name" value="CAP_GLY_1"/>
    <property type="match status" value="1"/>
</dbReference>
<keyword evidence="2" id="KW-0963">Cytoplasm</keyword>